<dbReference type="SUPFAM" id="SSF53474">
    <property type="entry name" value="alpha/beta-Hydrolases"/>
    <property type="match status" value="1"/>
</dbReference>
<keyword evidence="1" id="KW-0472">Membrane</keyword>
<evidence type="ECO:0000259" key="2">
    <source>
        <dbReference type="Pfam" id="PF12697"/>
    </source>
</evidence>
<reference evidence="3" key="1">
    <citation type="submission" date="2015-01" db="EMBL/GenBank/DDBJ databases">
        <authorList>
            <person name="Durling Mikael"/>
        </authorList>
    </citation>
    <scope>NUCLEOTIDE SEQUENCE</scope>
</reference>
<dbReference type="Pfam" id="PF12697">
    <property type="entry name" value="Abhydrolase_6"/>
    <property type="match status" value="1"/>
</dbReference>
<protein>
    <recommendedName>
        <fullName evidence="2">AB hydrolase-1 domain-containing protein</fullName>
    </recommendedName>
</protein>
<dbReference type="PANTHER" id="PTHR37471">
    <property type="entry name" value="UNNAMED PRODUCT"/>
    <property type="match status" value="1"/>
</dbReference>
<dbReference type="InterPro" id="IPR000073">
    <property type="entry name" value="AB_hydrolase_1"/>
</dbReference>
<gene>
    <name evidence="3" type="ORF">BN869_000013937_1</name>
</gene>
<keyword evidence="1" id="KW-1133">Transmembrane helix</keyword>
<organism evidence="3">
    <name type="scientific">Bionectria ochroleuca</name>
    <name type="common">Gliocladium roseum</name>
    <dbReference type="NCBI Taxonomy" id="29856"/>
    <lineage>
        <taxon>Eukaryota</taxon>
        <taxon>Fungi</taxon>
        <taxon>Dikarya</taxon>
        <taxon>Ascomycota</taxon>
        <taxon>Pezizomycotina</taxon>
        <taxon>Sordariomycetes</taxon>
        <taxon>Hypocreomycetidae</taxon>
        <taxon>Hypocreales</taxon>
        <taxon>Bionectriaceae</taxon>
        <taxon>Clonostachys</taxon>
    </lineage>
</organism>
<evidence type="ECO:0000313" key="3">
    <source>
        <dbReference type="EMBL" id="CEO57879.1"/>
    </source>
</evidence>
<dbReference type="EMBL" id="CDPU01000173">
    <property type="protein sequence ID" value="CEO57879.1"/>
    <property type="molecule type" value="Genomic_DNA"/>
</dbReference>
<name>A0A0B7KL27_BIOOC</name>
<feature type="transmembrane region" description="Helical" evidence="1">
    <location>
        <begin position="44"/>
        <end position="63"/>
    </location>
</feature>
<feature type="transmembrane region" description="Helical" evidence="1">
    <location>
        <begin position="179"/>
        <end position="203"/>
    </location>
</feature>
<dbReference type="InterPro" id="IPR029058">
    <property type="entry name" value="AB_hydrolase_fold"/>
</dbReference>
<feature type="transmembrane region" description="Helical" evidence="1">
    <location>
        <begin position="7"/>
        <end position="32"/>
    </location>
</feature>
<dbReference type="Gene3D" id="3.40.50.1820">
    <property type="entry name" value="alpha/beta hydrolase"/>
    <property type="match status" value="1"/>
</dbReference>
<sequence>MIGTSIWNYIFIRTCIFGLQLVAPFSILYSLANSLVHLPLGLPRALEVWLALETAFYLIIYLLRKGYLQTAATHPVSASRASRRRLFWRCHSNIPDEIHYLRKWFLDAPEAEIKRENVKEFFRWAFLSTGHLDPGHEEELEEYAINMEKLLGRKFEPGRGSAKCMRLTLDQVDMTHRSLTWYFCIFIVDIIASSYLQLVGFSFCRISYPRFLQIFPFRPLNLFKSRRSPARSVTYWHRPHTSKTRLPVLFIHGIGVGLYPYTNFLAELSAQDGDKDLVDGQTGIIAIELMSISSHLTVDTLLKNDICEEIELILEAYNWGKFVLVSHSYGSVIATHLLRAPRIAPRIGPMLFIDPITFLLHLPDVAYNFLYRKPKRANEYQLSYFGAKDIGIAHTLFRRFFWTDNILWKEDIDGYDVTVVLSGRDLITDTKAVARYLTGMDDWPSETRGGDAIWNSDTLYIMWFDFLDHGQVFDKRRTRKMLVDVIRSYSTQGQ</sequence>
<keyword evidence="1" id="KW-0812">Transmembrane</keyword>
<evidence type="ECO:0000256" key="1">
    <source>
        <dbReference type="SAM" id="Phobius"/>
    </source>
</evidence>
<proteinExistence type="predicted"/>
<feature type="domain" description="AB hydrolase-1" evidence="2">
    <location>
        <begin position="248"/>
        <end position="413"/>
    </location>
</feature>
<dbReference type="PANTHER" id="PTHR37471:SF1">
    <property type="entry name" value="AB HYDROLASE-1 DOMAIN-CONTAINING PROTEIN"/>
    <property type="match status" value="1"/>
</dbReference>
<accession>A0A0B7KL27</accession>
<dbReference type="AlphaFoldDB" id="A0A0B7KL27"/>